<dbReference type="SMART" id="SM00387">
    <property type="entry name" value="HATPase_c"/>
    <property type="match status" value="1"/>
</dbReference>
<proteinExistence type="predicted"/>
<dbReference type="InterPro" id="IPR004358">
    <property type="entry name" value="Sig_transdc_His_kin-like_C"/>
</dbReference>
<evidence type="ECO:0000256" key="4">
    <source>
        <dbReference type="ARBA" id="ARBA00022679"/>
    </source>
</evidence>
<keyword evidence="3" id="KW-0597">Phosphoprotein</keyword>
<name>A0A7C9TLR0_9BURK</name>
<feature type="transmembrane region" description="Helical" evidence="6">
    <location>
        <begin position="194"/>
        <end position="218"/>
    </location>
</feature>
<dbReference type="Gene3D" id="3.30.565.10">
    <property type="entry name" value="Histidine kinase-like ATPase, C-terminal domain"/>
    <property type="match status" value="1"/>
</dbReference>
<evidence type="ECO:0000313" key="8">
    <source>
        <dbReference type="EMBL" id="NDY92802.1"/>
    </source>
</evidence>
<comment type="caution">
    <text evidence="8">The sequence shown here is derived from an EMBL/GenBank/DDBJ whole genome shotgun (WGS) entry which is preliminary data.</text>
</comment>
<keyword evidence="6" id="KW-1133">Transmembrane helix</keyword>
<reference evidence="8 9" key="1">
    <citation type="submission" date="2020-02" db="EMBL/GenBank/DDBJ databases">
        <title>Ideonella bacterium strain TBM-1.</title>
        <authorList>
            <person name="Chen W.-M."/>
        </authorList>
    </citation>
    <scope>NUCLEOTIDE SEQUENCE [LARGE SCALE GENOMIC DNA]</scope>
    <source>
        <strain evidence="8 9">TBM-1</strain>
    </source>
</reference>
<dbReference type="AlphaFoldDB" id="A0A7C9TLR0"/>
<keyword evidence="5" id="KW-0418">Kinase</keyword>
<keyword evidence="9" id="KW-1185">Reference proteome</keyword>
<dbReference type="PRINTS" id="PR00344">
    <property type="entry name" value="BCTRLSENSOR"/>
</dbReference>
<dbReference type="SMART" id="SM00388">
    <property type="entry name" value="HisKA"/>
    <property type="match status" value="1"/>
</dbReference>
<dbReference type="GO" id="GO:0005886">
    <property type="term" value="C:plasma membrane"/>
    <property type="evidence" value="ECO:0007669"/>
    <property type="project" value="TreeGrafter"/>
</dbReference>
<dbReference type="InterPro" id="IPR003661">
    <property type="entry name" value="HisK_dim/P_dom"/>
</dbReference>
<accession>A0A7C9TLR0</accession>
<feature type="transmembrane region" description="Helical" evidence="6">
    <location>
        <begin position="319"/>
        <end position="340"/>
    </location>
</feature>
<gene>
    <name evidence="8" type="ORF">G3A44_16545</name>
</gene>
<dbReference type="Proteomes" id="UP000484255">
    <property type="component" value="Unassembled WGS sequence"/>
</dbReference>
<feature type="transmembrane region" description="Helical" evidence="6">
    <location>
        <begin position="263"/>
        <end position="280"/>
    </location>
</feature>
<dbReference type="InterPro" id="IPR003594">
    <property type="entry name" value="HATPase_dom"/>
</dbReference>
<dbReference type="InterPro" id="IPR036890">
    <property type="entry name" value="HATPase_C_sf"/>
</dbReference>
<evidence type="ECO:0000256" key="2">
    <source>
        <dbReference type="ARBA" id="ARBA00012438"/>
    </source>
</evidence>
<dbReference type="EC" id="2.7.13.3" evidence="2"/>
<evidence type="ECO:0000256" key="6">
    <source>
        <dbReference type="SAM" id="Phobius"/>
    </source>
</evidence>
<feature type="transmembrane region" description="Helical" evidence="6">
    <location>
        <begin position="230"/>
        <end position="251"/>
    </location>
</feature>
<dbReference type="Pfam" id="PF07695">
    <property type="entry name" value="7TMR-DISM_7TM"/>
    <property type="match status" value="1"/>
</dbReference>
<feature type="transmembrane region" description="Helical" evidence="6">
    <location>
        <begin position="286"/>
        <end position="307"/>
    </location>
</feature>
<dbReference type="InterPro" id="IPR011623">
    <property type="entry name" value="7TMR_DISM_rcpt_extracell_dom1"/>
</dbReference>
<keyword evidence="6" id="KW-0472">Membrane</keyword>
<dbReference type="EMBL" id="JAAGOH010000022">
    <property type="protein sequence ID" value="NDY92802.1"/>
    <property type="molecule type" value="Genomic_DNA"/>
</dbReference>
<evidence type="ECO:0000259" key="7">
    <source>
        <dbReference type="PROSITE" id="PS50109"/>
    </source>
</evidence>
<dbReference type="RefSeq" id="WP_163458856.1">
    <property type="nucleotide sequence ID" value="NZ_JAAGOH010000022.1"/>
</dbReference>
<dbReference type="Pfam" id="PF02518">
    <property type="entry name" value="HATPase_c"/>
    <property type="match status" value="1"/>
</dbReference>
<evidence type="ECO:0000313" key="9">
    <source>
        <dbReference type="Proteomes" id="UP000484255"/>
    </source>
</evidence>
<dbReference type="InterPro" id="IPR036097">
    <property type="entry name" value="HisK_dim/P_sf"/>
</dbReference>
<keyword evidence="4" id="KW-0808">Transferase</keyword>
<dbReference type="PANTHER" id="PTHR43047">
    <property type="entry name" value="TWO-COMPONENT HISTIDINE PROTEIN KINASE"/>
    <property type="match status" value="1"/>
</dbReference>
<dbReference type="Gene3D" id="1.10.287.130">
    <property type="match status" value="1"/>
</dbReference>
<feature type="transmembrane region" description="Helical" evidence="6">
    <location>
        <begin position="167"/>
        <end position="187"/>
    </location>
</feature>
<dbReference type="CDD" id="cd00082">
    <property type="entry name" value="HisKA"/>
    <property type="match status" value="1"/>
</dbReference>
<dbReference type="SUPFAM" id="SSF47384">
    <property type="entry name" value="Homodimeric domain of signal transducing histidine kinase"/>
    <property type="match status" value="1"/>
</dbReference>
<feature type="domain" description="Histidine kinase" evidence="7">
    <location>
        <begin position="417"/>
        <end position="632"/>
    </location>
</feature>
<dbReference type="GO" id="GO:0000155">
    <property type="term" value="F:phosphorelay sensor kinase activity"/>
    <property type="evidence" value="ECO:0007669"/>
    <property type="project" value="InterPro"/>
</dbReference>
<dbReference type="PANTHER" id="PTHR43047:SF72">
    <property type="entry name" value="OSMOSENSING HISTIDINE PROTEIN KINASE SLN1"/>
    <property type="match status" value="1"/>
</dbReference>
<organism evidence="8 9">
    <name type="scientific">Ideonella livida</name>
    <dbReference type="NCBI Taxonomy" id="2707176"/>
    <lineage>
        <taxon>Bacteria</taxon>
        <taxon>Pseudomonadati</taxon>
        <taxon>Pseudomonadota</taxon>
        <taxon>Betaproteobacteria</taxon>
        <taxon>Burkholderiales</taxon>
        <taxon>Sphaerotilaceae</taxon>
        <taxon>Ideonella</taxon>
    </lineage>
</organism>
<evidence type="ECO:0000256" key="5">
    <source>
        <dbReference type="ARBA" id="ARBA00022777"/>
    </source>
</evidence>
<protein>
    <recommendedName>
        <fullName evidence="2">histidine kinase</fullName>
        <ecNumber evidence="2">2.7.13.3</ecNumber>
    </recommendedName>
</protein>
<comment type="catalytic activity">
    <reaction evidence="1">
        <text>ATP + protein L-histidine = ADP + protein N-phospho-L-histidine.</text>
        <dbReference type="EC" id="2.7.13.3"/>
    </reaction>
</comment>
<dbReference type="GO" id="GO:0009927">
    <property type="term" value="F:histidine phosphotransfer kinase activity"/>
    <property type="evidence" value="ECO:0007669"/>
    <property type="project" value="TreeGrafter"/>
</dbReference>
<evidence type="ECO:0000256" key="3">
    <source>
        <dbReference type="ARBA" id="ARBA00022553"/>
    </source>
</evidence>
<feature type="transmembrane region" description="Helical" evidence="6">
    <location>
        <begin position="352"/>
        <end position="371"/>
    </location>
</feature>
<dbReference type="PROSITE" id="PS50109">
    <property type="entry name" value="HIS_KIN"/>
    <property type="match status" value="1"/>
</dbReference>
<evidence type="ECO:0000256" key="1">
    <source>
        <dbReference type="ARBA" id="ARBA00000085"/>
    </source>
</evidence>
<keyword evidence="6" id="KW-0812">Transmembrane</keyword>
<dbReference type="SUPFAM" id="SSF55874">
    <property type="entry name" value="ATPase domain of HSP90 chaperone/DNA topoisomerase II/histidine kinase"/>
    <property type="match status" value="1"/>
</dbReference>
<dbReference type="InterPro" id="IPR005467">
    <property type="entry name" value="His_kinase_dom"/>
</dbReference>
<sequence>MSPAWAQEAAACQLGPAQVATGLPAQTLRGCTRSSPAPAGSPAWQGTATVPHWLAPLQAAHHDVIRLHWAGPEPVALLLDLGVPDAMHLSMAHTAAGRDAPLAQVHLGPDSQVADRPLPAPRLSLPVTLAPGLNEIALTYRVHAGGRLQPALEPPARWQVRQARFDWRNGLIVGAMLVLIDVVLVLLRVARERSYLYFVLLVSVHAFLLGVFGGYGLAFWWPQSPGLNQLVPVVGAALALGLHALFSLSFLRLRVRAPGLARLHGLVVGLAGLALAGVLATGLHPLWYATLLLCAAIYVPLSLGAAAHAAWQRLPGARLYLLGELLLVLFSFVLFGLSVLGHNPWPDQPMFMYPKIGLLAETAFFSLALILRVRRFQREQAELRERRLVDAQALWQAESARQEADERARQQLLRLASAGHDLHQPLASLRMAIDALHAQLGTGTPAGGGAPPALAEHLTRSLDYAQTLVRDILAQSRQDHQHLAADTVSLGHLIGQVVQEHQAGALAKGLRLRAVDTSAEVAGSALILHRLLHNLVGNAVRYTLRGHILVGVRHRAGGALELQVLDQGPGLEAHQLQTLQAPFQQGPQASEQGHGLGLFIVRSLCAQAGYQLVVRSRPGHGSCFGVHLPAAVASRSDSA</sequence>